<reference evidence="1 2" key="1">
    <citation type="journal article" date="2021" name="Int. J. Syst. Evol. Microbiol.">
        <title>Amazonocrinis nigriterrae gen. nov., sp. nov., Atlanticothrix silvestris gen. nov., sp. nov. and Dendronalium phyllosphericum gen. nov., sp. nov., nostocacean cyanobacteria from Brazilian environments.</title>
        <authorList>
            <person name="Alvarenga D.O."/>
            <person name="Andreote A.P.D."/>
            <person name="Branco L.H.Z."/>
            <person name="Delbaje E."/>
            <person name="Cruz R.B."/>
            <person name="Varani A.M."/>
            <person name="Fiore M.F."/>
        </authorList>
    </citation>
    <scope>NUCLEOTIDE SEQUENCE [LARGE SCALE GENOMIC DNA]</scope>
    <source>
        <strain evidence="1 2">CENA369</strain>
    </source>
</reference>
<dbReference type="AlphaFoldDB" id="A0A8J7LNR3"/>
<sequence>MTEAVNDSEQFVYDICSKSFLSLWSYINPQGKTPGKELCDVLVVCDPHVIVISVKDIQLKNTDDPGVDWKRWQRKAIEDSVKQIKGAIRWLDQSKYVIQKNGSKGLKLPLASERIYHRVAVAFGGKREVPISSPIEDDEFYHILDEQSVFLLLRHLDTISDFVNYLIDKQVFLSNTSIIINGGEENLLAIYLHNNRQFPSEADMIILEDDLWEGISNKPEFKAKLQKDSESYIWDRLIEALCQGGFDGEDWLGPDMSKSELAIRVLVKENRFSRRMLGSAFKDFLELSRIGQVRSRCVQSMSSVGYVFFAYDSDSTLQERKSELLARCFASLCQFDECFTVIGIGVNIPGQKPRDGYSSDLVFLQTQNNQWSEEDLRQAQYCRDEFGFFKNPNKTHVHEDEYPVIENTDDT</sequence>
<dbReference type="Proteomes" id="UP000662314">
    <property type="component" value="Unassembled WGS sequence"/>
</dbReference>
<dbReference type="RefSeq" id="WP_214436270.1">
    <property type="nucleotide sequence ID" value="NZ_CAWPUQ010000225.1"/>
</dbReference>
<name>A0A8J7LNR3_9NOST</name>
<evidence type="ECO:0000313" key="1">
    <source>
        <dbReference type="EMBL" id="MBH8577584.1"/>
    </source>
</evidence>
<comment type="caution">
    <text evidence="1">The sequence shown here is derived from an EMBL/GenBank/DDBJ whole genome shotgun (WGS) entry which is preliminary data.</text>
</comment>
<organism evidence="1 2">
    <name type="scientific">Dendronalium phyllosphericum CENA369</name>
    <dbReference type="NCBI Taxonomy" id="1725256"/>
    <lineage>
        <taxon>Bacteria</taxon>
        <taxon>Bacillati</taxon>
        <taxon>Cyanobacteriota</taxon>
        <taxon>Cyanophyceae</taxon>
        <taxon>Nostocales</taxon>
        <taxon>Nostocaceae</taxon>
        <taxon>Dendronalium</taxon>
        <taxon>Dendronalium phyllosphericum</taxon>
    </lineage>
</organism>
<keyword evidence="2" id="KW-1185">Reference proteome</keyword>
<accession>A0A8J7LNR3</accession>
<proteinExistence type="predicted"/>
<protein>
    <submittedName>
        <fullName evidence="1">NERD domain-containing protein</fullName>
    </submittedName>
</protein>
<gene>
    <name evidence="1" type="ORF">I8752_32385</name>
</gene>
<evidence type="ECO:0000313" key="2">
    <source>
        <dbReference type="Proteomes" id="UP000662314"/>
    </source>
</evidence>
<dbReference type="EMBL" id="JAECZA010000289">
    <property type="protein sequence ID" value="MBH8577584.1"/>
    <property type="molecule type" value="Genomic_DNA"/>
</dbReference>